<evidence type="ECO:0008006" key="7">
    <source>
        <dbReference type="Google" id="ProtNLM"/>
    </source>
</evidence>
<feature type="compositionally biased region" description="Basic and acidic residues" evidence="1">
    <location>
        <begin position="41"/>
        <end position="70"/>
    </location>
</feature>
<dbReference type="Pfam" id="PF13240">
    <property type="entry name" value="Zn_Ribbon_1"/>
    <property type="match status" value="1"/>
</dbReference>
<feature type="domain" description="Zinc-ribbon" evidence="3">
    <location>
        <begin position="3"/>
        <end position="23"/>
    </location>
</feature>
<feature type="compositionally biased region" description="Low complexity" evidence="1">
    <location>
        <begin position="122"/>
        <end position="138"/>
    </location>
</feature>
<dbReference type="Proteomes" id="UP000824169">
    <property type="component" value="Unassembled WGS sequence"/>
</dbReference>
<evidence type="ECO:0000259" key="3">
    <source>
        <dbReference type="Pfam" id="PF13240"/>
    </source>
</evidence>
<dbReference type="AlphaFoldDB" id="A0A9D1TBV4"/>
<evidence type="ECO:0000259" key="4">
    <source>
        <dbReference type="Pfam" id="PF25302"/>
    </source>
</evidence>
<dbReference type="Pfam" id="PF25302">
    <property type="entry name" value="NADase_transloc"/>
    <property type="match status" value="1"/>
</dbReference>
<keyword evidence="2" id="KW-0812">Transmembrane</keyword>
<dbReference type="InterPro" id="IPR026870">
    <property type="entry name" value="Zinc_ribbon_dom"/>
</dbReference>
<reference evidence="5" key="1">
    <citation type="submission" date="2020-10" db="EMBL/GenBank/DDBJ databases">
        <authorList>
            <person name="Gilroy R."/>
        </authorList>
    </citation>
    <scope>NUCLEOTIDE SEQUENCE</scope>
    <source>
        <strain evidence="5">CHK188-20938</strain>
    </source>
</reference>
<feature type="region of interest" description="Disordered" evidence="1">
    <location>
        <begin position="28"/>
        <end position="70"/>
    </location>
</feature>
<evidence type="ECO:0000256" key="2">
    <source>
        <dbReference type="SAM" id="Phobius"/>
    </source>
</evidence>
<sequence>MRCPFCGYDNTEGSKFCSGCGRDLRQQEQQRSVQDSGFPERPPERRETVRGEEEYRRRQPPRKPERSSEEKKIIRIGIILACVVVAAGIGAYFGITYFLDSRPGNSGGQSSAAIEEREEEASGSTPTPTPSETVTETPTPTPTPTDTPEPTPETVTVSLVDVNRTALASYTKASVVSGTASSTVIQEGYDNSVNMLFDGDVVTSWQEGADGDGINEFVNLRLDREYQVKYITLNLGNWRDQQRYDENNVPKSLTVWLDEKSFKVEFPHERTQFCLEFSQACAASEIYIRIDEVYEGNLWDDTCISEVGIYGE</sequence>
<gene>
    <name evidence="5" type="ORF">IAB71_10115</name>
</gene>
<accession>A0A9D1TBV4</accession>
<keyword evidence="2" id="KW-0472">Membrane</keyword>
<feature type="region of interest" description="Disordered" evidence="1">
    <location>
        <begin position="103"/>
        <end position="153"/>
    </location>
</feature>
<comment type="caution">
    <text evidence="5">The sequence shown here is derived from an EMBL/GenBank/DDBJ whole genome shotgun (WGS) entry which is preliminary data.</text>
</comment>
<dbReference type="NCBIfam" id="NF047619">
    <property type="entry name" value="NADase_discoid"/>
    <property type="match status" value="1"/>
</dbReference>
<evidence type="ECO:0000313" key="5">
    <source>
        <dbReference type="EMBL" id="HIV26112.1"/>
    </source>
</evidence>
<protein>
    <recommendedName>
        <fullName evidence="7">F5/8 type C domain-containing protein</fullName>
    </recommendedName>
</protein>
<dbReference type="InterPro" id="IPR057561">
    <property type="entry name" value="NADase_transloc"/>
</dbReference>
<feature type="domain" description="NAD glycohydrolase translocation F5/8 type C" evidence="4">
    <location>
        <begin position="170"/>
        <end position="308"/>
    </location>
</feature>
<name>A0A9D1TBV4_9FIRM</name>
<evidence type="ECO:0000313" key="6">
    <source>
        <dbReference type="Proteomes" id="UP000824169"/>
    </source>
</evidence>
<keyword evidence="2" id="KW-1133">Transmembrane helix</keyword>
<evidence type="ECO:0000256" key="1">
    <source>
        <dbReference type="SAM" id="MobiDB-lite"/>
    </source>
</evidence>
<organism evidence="5 6">
    <name type="scientific">Candidatus Scatomonas pullistercoris</name>
    <dbReference type="NCBI Taxonomy" id="2840920"/>
    <lineage>
        <taxon>Bacteria</taxon>
        <taxon>Bacillati</taxon>
        <taxon>Bacillota</taxon>
        <taxon>Clostridia</taxon>
        <taxon>Lachnospirales</taxon>
        <taxon>Lachnospiraceae</taxon>
        <taxon>Lachnospiraceae incertae sedis</taxon>
        <taxon>Candidatus Scatomonas</taxon>
    </lineage>
</organism>
<dbReference type="EMBL" id="DVOO01000030">
    <property type="protein sequence ID" value="HIV26112.1"/>
    <property type="molecule type" value="Genomic_DNA"/>
</dbReference>
<proteinExistence type="predicted"/>
<reference evidence="5" key="2">
    <citation type="journal article" date="2021" name="PeerJ">
        <title>Extensive microbial diversity within the chicken gut microbiome revealed by metagenomics and culture.</title>
        <authorList>
            <person name="Gilroy R."/>
            <person name="Ravi A."/>
            <person name="Getino M."/>
            <person name="Pursley I."/>
            <person name="Horton D.L."/>
            <person name="Alikhan N.F."/>
            <person name="Baker D."/>
            <person name="Gharbi K."/>
            <person name="Hall N."/>
            <person name="Watson M."/>
            <person name="Adriaenssens E.M."/>
            <person name="Foster-Nyarko E."/>
            <person name="Jarju S."/>
            <person name="Secka A."/>
            <person name="Antonio M."/>
            <person name="Oren A."/>
            <person name="Chaudhuri R.R."/>
            <person name="La Ragione R."/>
            <person name="Hildebrand F."/>
            <person name="Pallen M.J."/>
        </authorList>
    </citation>
    <scope>NUCLEOTIDE SEQUENCE</scope>
    <source>
        <strain evidence="5">CHK188-20938</strain>
    </source>
</reference>
<feature type="transmembrane region" description="Helical" evidence="2">
    <location>
        <begin position="73"/>
        <end position="99"/>
    </location>
</feature>
<feature type="compositionally biased region" description="Pro residues" evidence="1">
    <location>
        <begin position="139"/>
        <end position="151"/>
    </location>
</feature>